<evidence type="ECO:0000256" key="5">
    <source>
        <dbReference type="ARBA" id="ARBA00022630"/>
    </source>
</evidence>
<accession>A0A9W7CPI7</accession>
<proteinExistence type="inferred from homology"/>
<evidence type="ECO:0000256" key="13">
    <source>
        <dbReference type="SAM" id="MobiDB-lite"/>
    </source>
</evidence>
<dbReference type="SUPFAM" id="SSF48173">
    <property type="entry name" value="Cryptochrome/photolyase FAD-binding domain"/>
    <property type="match status" value="1"/>
</dbReference>
<keyword evidence="7" id="KW-0274">FAD</keyword>
<dbReference type="InterPro" id="IPR032673">
    <property type="entry name" value="DNA_photolyase_2_CS"/>
</dbReference>
<dbReference type="PANTHER" id="PTHR10211:SF0">
    <property type="entry name" value="DEOXYRIBODIPYRIMIDINE PHOTO-LYASE"/>
    <property type="match status" value="1"/>
</dbReference>
<keyword evidence="9" id="KW-0234">DNA repair</keyword>
<dbReference type="PROSITE" id="PS01084">
    <property type="entry name" value="DNA_PHOTOLYASES_2_2"/>
    <property type="match status" value="1"/>
</dbReference>
<evidence type="ECO:0000256" key="9">
    <source>
        <dbReference type="ARBA" id="ARBA00023204"/>
    </source>
</evidence>
<keyword evidence="6" id="KW-0227">DNA damage</keyword>
<keyword evidence="5" id="KW-0285">Flavoprotein</keyword>
<dbReference type="GO" id="GO:0003677">
    <property type="term" value="F:DNA binding"/>
    <property type="evidence" value="ECO:0007669"/>
    <property type="project" value="UniProtKB-KW"/>
</dbReference>
<name>A0A9W7CPI7_9STRA</name>
<comment type="caution">
    <text evidence="14">The sequence shown here is derived from an EMBL/GenBank/DDBJ whole genome shotgun (WGS) entry which is preliminary data.</text>
</comment>
<dbReference type="Proteomes" id="UP001165082">
    <property type="component" value="Unassembled WGS sequence"/>
</dbReference>
<dbReference type="EMBL" id="BRXZ01000278">
    <property type="protein sequence ID" value="GMI08731.1"/>
    <property type="molecule type" value="Genomic_DNA"/>
</dbReference>
<comment type="cofactor">
    <cofactor evidence="1">
        <name>FAD</name>
        <dbReference type="ChEBI" id="CHEBI:57692"/>
    </cofactor>
</comment>
<evidence type="ECO:0000256" key="7">
    <source>
        <dbReference type="ARBA" id="ARBA00022827"/>
    </source>
</evidence>
<sequence>KVYQKYLTQFPAVEGNPDGTKMPLPTDWDSVMKSISTTVEVTTIPDTFKPGKSAGMSVFSTFCSDRLKNYAEDRNDPNLNVQSDMSPYIRFGQVGFQRLALDIRSLNKHGSGTAAFIEEGCVRRELADNYCLYNSNYDNLNGAAEWARLSLELHSGDEREHLYTRGQLEESSTHDDLWNAAQIQLVSSGKMQGFLRMYWAKKILEWSPSPAEALEWGLYLNDKYSMDGSCPNGYVGLAWSVMGVHDMGWKEREVFGKIRFMNYNGCLRKFKVGEFTKKYPRARENAVKAGGQPAEDKKQKKAKKLKTK</sequence>
<feature type="compositionally biased region" description="Basic residues" evidence="13">
    <location>
        <begin position="299"/>
        <end position="308"/>
    </location>
</feature>
<evidence type="ECO:0000256" key="3">
    <source>
        <dbReference type="ARBA" id="ARBA00013149"/>
    </source>
</evidence>
<keyword evidence="15" id="KW-1185">Reference proteome</keyword>
<organism evidence="14 15">
    <name type="scientific">Triparma retinervis</name>
    <dbReference type="NCBI Taxonomy" id="2557542"/>
    <lineage>
        <taxon>Eukaryota</taxon>
        <taxon>Sar</taxon>
        <taxon>Stramenopiles</taxon>
        <taxon>Ochrophyta</taxon>
        <taxon>Bolidophyceae</taxon>
        <taxon>Parmales</taxon>
        <taxon>Triparmaceae</taxon>
        <taxon>Triparma</taxon>
    </lineage>
</organism>
<dbReference type="PANTHER" id="PTHR10211">
    <property type="entry name" value="DEOXYRIBODIPYRIMIDINE PHOTOLYASE"/>
    <property type="match status" value="1"/>
</dbReference>
<comment type="similarity">
    <text evidence="2">Belongs to the DNA photolyase class-2 family.</text>
</comment>
<evidence type="ECO:0000256" key="11">
    <source>
        <dbReference type="ARBA" id="ARBA00031671"/>
    </source>
</evidence>
<evidence type="ECO:0000256" key="10">
    <source>
        <dbReference type="ARBA" id="ARBA00023239"/>
    </source>
</evidence>
<dbReference type="InterPro" id="IPR052219">
    <property type="entry name" value="Photolyase_Class-2"/>
</dbReference>
<feature type="region of interest" description="Disordered" evidence="13">
    <location>
        <begin position="283"/>
        <end position="308"/>
    </location>
</feature>
<evidence type="ECO:0000313" key="15">
    <source>
        <dbReference type="Proteomes" id="UP001165082"/>
    </source>
</evidence>
<comment type="catalytic activity">
    <reaction evidence="12">
        <text>cyclobutadipyrimidine (in DNA) = 2 pyrimidine residues (in DNA).</text>
        <dbReference type="EC" id="4.1.99.3"/>
    </reaction>
</comment>
<dbReference type="FunFam" id="1.10.579.10:FF:000002">
    <property type="entry name" value="Deoxyribodipyrimidine photolyase"/>
    <property type="match status" value="1"/>
</dbReference>
<dbReference type="GO" id="GO:0003904">
    <property type="term" value="F:deoxyribodipyrimidine photo-lyase activity"/>
    <property type="evidence" value="ECO:0007669"/>
    <property type="project" value="UniProtKB-EC"/>
</dbReference>
<dbReference type="Gene3D" id="1.10.579.10">
    <property type="entry name" value="DNA Cyclobutane Dipyrimidine Photolyase, subunit A, domain 3"/>
    <property type="match status" value="1"/>
</dbReference>
<gene>
    <name evidence="14" type="ORF">TrRE_jg6500</name>
</gene>
<dbReference type="Gene3D" id="1.25.40.80">
    <property type="match status" value="1"/>
</dbReference>
<reference evidence="14" key="1">
    <citation type="submission" date="2022-07" db="EMBL/GenBank/DDBJ databases">
        <title>Genome analysis of Parmales, a sister group of diatoms, reveals the evolutionary specialization of diatoms from phago-mixotrophs to photoautotrophs.</title>
        <authorList>
            <person name="Ban H."/>
            <person name="Sato S."/>
            <person name="Yoshikawa S."/>
            <person name="Kazumasa Y."/>
            <person name="Nakamura Y."/>
            <person name="Ichinomiya M."/>
            <person name="Saitoh K."/>
            <person name="Sato N."/>
            <person name="Blanc-Mathieu R."/>
            <person name="Endo H."/>
            <person name="Kuwata A."/>
            <person name="Ogata H."/>
        </authorList>
    </citation>
    <scope>NUCLEOTIDE SEQUENCE</scope>
</reference>
<evidence type="ECO:0000256" key="12">
    <source>
        <dbReference type="ARBA" id="ARBA00033999"/>
    </source>
</evidence>
<evidence type="ECO:0000256" key="2">
    <source>
        <dbReference type="ARBA" id="ARBA00006409"/>
    </source>
</evidence>
<dbReference type="OrthoDB" id="496749at2759"/>
<dbReference type="InterPro" id="IPR036134">
    <property type="entry name" value="Crypto/Photolyase_FAD-like_sf"/>
</dbReference>
<evidence type="ECO:0000256" key="6">
    <source>
        <dbReference type="ARBA" id="ARBA00022763"/>
    </source>
</evidence>
<protein>
    <recommendedName>
        <fullName evidence="4">Deoxyribodipyrimidine photo-lyase</fullName>
        <ecNumber evidence="3">4.1.99.3</ecNumber>
    </recommendedName>
    <alternativeName>
        <fullName evidence="11">DNA photolyase</fullName>
    </alternativeName>
</protein>
<dbReference type="AlphaFoldDB" id="A0A9W7CPI7"/>
<evidence type="ECO:0000256" key="4">
    <source>
        <dbReference type="ARBA" id="ARBA00014046"/>
    </source>
</evidence>
<feature type="non-terminal residue" evidence="14">
    <location>
        <position position="1"/>
    </location>
</feature>
<evidence type="ECO:0000256" key="8">
    <source>
        <dbReference type="ARBA" id="ARBA00023125"/>
    </source>
</evidence>
<evidence type="ECO:0000313" key="14">
    <source>
        <dbReference type="EMBL" id="GMI08731.1"/>
    </source>
</evidence>
<dbReference type="GO" id="GO:0000719">
    <property type="term" value="P:photoreactive repair"/>
    <property type="evidence" value="ECO:0007669"/>
    <property type="project" value="TreeGrafter"/>
</dbReference>
<evidence type="ECO:0000256" key="1">
    <source>
        <dbReference type="ARBA" id="ARBA00001974"/>
    </source>
</evidence>
<dbReference type="EC" id="4.1.99.3" evidence="3"/>
<keyword evidence="8" id="KW-0238">DNA-binding</keyword>
<keyword evidence="10" id="KW-0456">Lyase</keyword>